<dbReference type="EMBL" id="JAGKQM010000011">
    <property type="protein sequence ID" value="KAH0903666.1"/>
    <property type="molecule type" value="Genomic_DNA"/>
</dbReference>
<evidence type="ECO:0000313" key="1">
    <source>
        <dbReference type="EMBL" id="KAH0903666.1"/>
    </source>
</evidence>
<keyword evidence="2" id="KW-1185">Reference proteome</keyword>
<reference evidence="1 2" key="1">
    <citation type="submission" date="2021-05" db="EMBL/GenBank/DDBJ databases">
        <title>Genome Assembly of Synthetic Allotetraploid Brassica napus Reveals Homoeologous Exchanges between Subgenomes.</title>
        <authorList>
            <person name="Davis J.T."/>
        </authorList>
    </citation>
    <scope>NUCLEOTIDE SEQUENCE [LARGE SCALE GENOMIC DNA]</scope>
    <source>
        <strain evidence="2">cv. Da-Ae</strain>
        <tissue evidence="1">Seedling</tissue>
    </source>
</reference>
<organism evidence="1 2">
    <name type="scientific">Brassica napus</name>
    <name type="common">Rape</name>
    <dbReference type="NCBI Taxonomy" id="3708"/>
    <lineage>
        <taxon>Eukaryota</taxon>
        <taxon>Viridiplantae</taxon>
        <taxon>Streptophyta</taxon>
        <taxon>Embryophyta</taxon>
        <taxon>Tracheophyta</taxon>
        <taxon>Spermatophyta</taxon>
        <taxon>Magnoliopsida</taxon>
        <taxon>eudicotyledons</taxon>
        <taxon>Gunneridae</taxon>
        <taxon>Pentapetalae</taxon>
        <taxon>rosids</taxon>
        <taxon>malvids</taxon>
        <taxon>Brassicales</taxon>
        <taxon>Brassicaceae</taxon>
        <taxon>Brassiceae</taxon>
        <taxon>Brassica</taxon>
    </lineage>
</organism>
<dbReference type="Proteomes" id="UP000824890">
    <property type="component" value="Unassembled WGS sequence"/>
</dbReference>
<sequence length="211" mass="24338">MLMFQRPNFYFIFSVLEEPKPYDIVAADPGYISYLVAFLANIPFWDVGGDETPSDLGFYFWHLKSVVILQCDLFGCSTDLLRWCSLSGMLGLTTFAVEEEVRGFRSRWLVVRRRVLFMCRSRITTHIICLTNDKFINKKKKTPSLRKSKAKPKEMAKNINSVSITVLLFVLLAASTGNFKEKILYCNFFPTLMNMSTCRNPQERGSNILLR</sequence>
<accession>A0ABQ8BHH9</accession>
<protein>
    <submittedName>
        <fullName evidence="1">Uncharacterized protein</fullName>
    </submittedName>
</protein>
<evidence type="ECO:0000313" key="2">
    <source>
        <dbReference type="Proteomes" id="UP000824890"/>
    </source>
</evidence>
<name>A0ABQ8BHH9_BRANA</name>
<proteinExistence type="predicted"/>
<feature type="non-terminal residue" evidence="1">
    <location>
        <position position="211"/>
    </location>
</feature>
<gene>
    <name evidence="1" type="ORF">HID58_043169</name>
</gene>
<comment type="caution">
    <text evidence="1">The sequence shown here is derived from an EMBL/GenBank/DDBJ whole genome shotgun (WGS) entry which is preliminary data.</text>
</comment>